<evidence type="ECO:0000256" key="10">
    <source>
        <dbReference type="SAM" id="Phobius"/>
    </source>
</evidence>
<comment type="pathway">
    <text evidence="3">Protein modification; protein ubiquitination.</text>
</comment>
<feature type="chain" id="PRO_5039240621" description="RING-type E3 ubiquitin transferase" evidence="11">
    <location>
        <begin position="24"/>
        <end position="920"/>
    </location>
</feature>
<feature type="transmembrane region" description="Helical" evidence="10">
    <location>
        <begin position="650"/>
        <end position="670"/>
    </location>
</feature>
<dbReference type="EC" id="2.3.2.27" evidence="4"/>
<comment type="caution">
    <text evidence="14">The sequence shown here is derived from an EMBL/GenBank/DDBJ whole genome shotgun (WGS) entry which is preliminary data.</text>
</comment>
<dbReference type="Pfam" id="PF11145">
    <property type="entry name" value="DUF2921"/>
    <property type="match status" value="1"/>
</dbReference>
<dbReference type="PANTHER" id="PTHR33389">
    <property type="entry name" value="FAMILY PROTEIN, PUTATIVE (DUF2921)-RELATED"/>
    <property type="match status" value="1"/>
</dbReference>
<evidence type="ECO:0000256" key="2">
    <source>
        <dbReference type="ARBA" id="ARBA00004127"/>
    </source>
</evidence>
<dbReference type="Proteomes" id="UP000886520">
    <property type="component" value="Chromosome 7"/>
</dbReference>
<evidence type="ECO:0000313" key="14">
    <source>
        <dbReference type="EMBL" id="KAI5078118.1"/>
    </source>
</evidence>
<dbReference type="GO" id="GO:0012505">
    <property type="term" value="C:endomembrane system"/>
    <property type="evidence" value="ECO:0007669"/>
    <property type="project" value="UniProtKB-SubCell"/>
</dbReference>
<evidence type="ECO:0000256" key="6">
    <source>
        <dbReference type="ARBA" id="ARBA00022692"/>
    </source>
</evidence>
<dbReference type="OrthoDB" id="607498at2759"/>
<comment type="subcellular location">
    <subcellularLocation>
        <location evidence="2">Endomembrane system</location>
        <topology evidence="2">Multi-pass membrane protein</topology>
    </subcellularLocation>
</comment>
<evidence type="ECO:0000256" key="7">
    <source>
        <dbReference type="ARBA" id="ARBA00022786"/>
    </source>
</evidence>
<evidence type="ECO:0000259" key="13">
    <source>
        <dbReference type="Pfam" id="PF25333"/>
    </source>
</evidence>
<feature type="transmembrane region" description="Helical" evidence="10">
    <location>
        <begin position="682"/>
        <end position="707"/>
    </location>
</feature>
<proteinExistence type="predicted"/>
<evidence type="ECO:0000256" key="4">
    <source>
        <dbReference type="ARBA" id="ARBA00012483"/>
    </source>
</evidence>
<keyword evidence="7" id="KW-0833">Ubl conjugation pathway</keyword>
<feature type="domain" description="DUF2921" evidence="13">
    <location>
        <begin position="516"/>
        <end position="629"/>
    </location>
</feature>
<keyword evidence="15" id="KW-1185">Reference proteome</keyword>
<dbReference type="Pfam" id="PF25333">
    <property type="entry name" value="DUF2921_N"/>
    <property type="match status" value="3"/>
</dbReference>
<dbReference type="InterPro" id="IPR021319">
    <property type="entry name" value="DUF2921"/>
</dbReference>
<keyword evidence="11" id="KW-0732">Signal</keyword>
<comment type="catalytic activity">
    <reaction evidence="1">
        <text>S-ubiquitinyl-[E2 ubiquitin-conjugating enzyme]-L-cysteine + [acceptor protein]-L-lysine = [E2 ubiquitin-conjugating enzyme]-L-cysteine + N(6)-ubiquitinyl-[acceptor protein]-L-lysine.</text>
        <dbReference type="EC" id="2.3.2.27"/>
    </reaction>
</comment>
<feature type="domain" description="DUF2921" evidence="13">
    <location>
        <begin position="45"/>
        <end position="218"/>
    </location>
</feature>
<evidence type="ECO:0000259" key="12">
    <source>
        <dbReference type="Pfam" id="PF11145"/>
    </source>
</evidence>
<evidence type="ECO:0000256" key="3">
    <source>
        <dbReference type="ARBA" id="ARBA00004906"/>
    </source>
</evidence>
<dbReference type="GO" id="GO:0061630">
    <property type="term" value="F:ubiquitin protein ligase activity"/>
    <property type="evidence" value="ECO:0007669"/>
    <property type="project" value="UniProtKB-EC"/>
</dbReference>
<sequence>MEVSPCLVIPIMSLLLTFSCTSCSSMDSSISYEEYCDDISEDAGHHYDTSSANHLGFRRAVSAGGSPLFSTDVTGFSLRRSGRSAYFSTLALKLEEEQGKQRIVVEASLLLRNHSFLWSGSIFNRTRVFRQRGARRDPSFRQGGMRLTFKGLWIPHSGTLCMAGCFMQNSLSQTSNGSDCKVKALFRYPLENVVNQPLVKGIISSKRDLSDSRFFNPIYITGIYEAPYVFTKDDEATDIGVMVHAYVPQGINVWKDDTAVCQFPWYKQPLNVAWDKQCTGQDCSPFKIVGPNTTTTLMIENMVCSGGKVHGLFIFTHSQFQLEHLFQSASDVFSVEGVWNASTGQLSALACYLEGVTNSSLLFDSRDCDLSISLQFPTTLALTFRYSVIGQVVRKAGSTLTPFKPFLFTGHMDITYGSIGWGRSPLKLEYAYTPETITQAGSQCQASGLGGSKRSKIGRRKLKYPDGQTFVDLGFQAIMKDSLGLTSEAYFSPVSVDKRTNLYFNPSLGVVTGVVVSNKKSSLNVSFDINFYVHGDSFKPIINTTSHRFSAEGVYKPKTGLLCLIACRPLAFSKVQNASKLYDGDKDCEMHITVQYPPTNPGYLDKPQISGRIISSRVPKDILFFSPVTITSGAIFYQEQAANSLVQIDFEIIMGIISLTMAVLFIGLQLRHVKNNPKVLPQISLLTLLVLTLGHLIPLVLNFEAIFSSRSRQSILQWSGGWLEINEVIVRLMTMVVFLMLVRLLHRTWVSKSELAGSEGPWHMEKGPFRVCLITYGLAGLIAAIVYGVKGSNFLDVLKGFAGLAIDFFLFPQVVGNYVWEVQGTVLSSSFYMGMTFVRTLPHVYDVVRKLEFFAIRDRRYYYANPTWDFYSNAWDVVIPCGGMLFAVLVFCQQRYGGAFFSLASWRQRRSYNQISMNPI</sequence>
<feature type="domain" description="SWEET-like" evidence="12">
    <location>
        <begin position="642"/>
        <end position="902"/>
    </location>
</feature>
<evidence type="ECO:0000256" key="8">
    <source>
        <dbReference type="ARBA" id="ARBA00022989"/>
    </source>
</evidence>
<evidence type="ECO:0000256" key="11">
    <source>
        <dbReference type="SAM" id="SignalP"/>
    </source>
</evidence>
<feature type="domain" description="DUF2921" evidence="13">
    <location>
        <begin position="310"/>
        <end position="392"/>
    </location>
</feature>
<organism evidence="14 15">
    <name type="scientific">Adiantum capillus-veneris</name>
    <name type="common">Maidenhair fern</name>
    <dbReference type="NCBI Taxonomy" id="13818"/>
    <lineage>
        <taxon>Eukaryota</taxon>
        <taxon>Viridiplantae</taxon>
        <taxon>Streptophyta</taxon>
        <taxon>Embryophyta</taxon>
        <taxon>Tracheophyta</taxon>
        <taxon>Polypodiopsida</taxon>
        <taxon>Polypodiidae</taxon>
        <taxon>Polypodiales</taxon>
        <taxon>Pteridineae</taxon>
        <taxon>Pteridaceae</taxon>
        <taxon>Vittarioideae</taxon>
        <taxon>Adiantum</taxon>
    </lineage>
</organism>
<feature type="transmembrane region" description="Helical" evidence="10">
    <location>
        <begin position="767"/>
        <end position="789"/>
    </location>
</feature>
<keyword evidence="6 10" id="KW-0812">Transmembrane</keyword>
<name>A0A9D4V1V7_ADICA</name>
<dbReference type="AlphaFoldDB" id="A0A9D4V1V7"/>
<keyword evidence="8 10" id="KW-1133">Transmembrane helix</keyword>
<dbReference type="EMBL" id="JABFUD020000007">
    <property type="protein sequence ID" value="KAI5078118.1"/>
    <property type="molecule type" value="Genomic_DNA"/>
</dbReference>
<evidence type="ECO:0000256" key="1">
    <source>
        <dbReference type="ARBA" id="ARBA00000900"/>
    </source>
</evidence>
<feature type="transmembrane region" description="Helical" evidence="10">
    <location>
        <begin position="728"/>
        <end position="747"/>
    </location>
</feature>
<keyword evidence="9 10" id="KW-0472">Membrane</keyword>
<reference evidence="14" key="1">
    <citation type="submission" date="2021-01" db="EMBL/GenBank/DDBJ databases">
        <title>Adiantum capillus-veneris genome.</title>
        <authorList>
            <person name="Fang Y."/>
            <person name="Liao Q."/>
        </authorList>
    </citation>
    <scope>NUCLEOTIDE SEQUENCE</scope>
    <source>
        <strain evidence="14">H3</strain>
        <tissue evidence="14">Leaf</tissue>
    </source>
</reference>
<dbReference type="PANTHER" id="PTHR33389:SF18">
    <property type="entry name" value="OS01G0677900 PROTEIN"/>
    <property type="match status" value="1"/>
</dbReference>
<feature type="signal peptide" evidence="11">
    <location>
        <begin position="1"/>
        <end position="23"/>
    </location>
</feature>
<evidence type="ECO:0000313" key="15">
    <source>
        <dbReference type="Proteomes" id="UP000886520"/>
    </source>
</evidence>
<protein>
    <recommendedName>
        <fullName evidence="4">RING-type E3 ubiquitin transferase</fullName>
        <ecNumber evidence="4">2.3.2.27</ecNumber>
    </recommendedName>
</protein>
<gene>
    <name evidence="14" type="ORF">GOP47_0007942</name>
</gene>
<dbReference type="InterPro" id="IPR057425">
    <property type="entry name" value="DUF2921_N"/>
</dbReference>
<feature type="transmembrane region" description="Helical" evidence="10">
    <location>
        <begin position="870"/>
        <end position="892"/>
    </location>
</feature>
<accession>A0A9D4V1V7</accession>
<keyword evidence="5" id="KW-0808">Transferase</keyword>
<evidence type="ECO:0000256" key="5">
    <source>
        <dbReference type="ARBA" id="ARBA00022679"/>
    </source>
</evidence>
<evidence type="ECO:0000256" key="9">
    <source>
        <dbReference type="ARBA" id="ARBA00023136"/>
    </source>
</evidence>